<name>A0ABV0UHG1_9TELE</name>
<sequence>MLLVYLQRFNQILAATWEEKCCIHIHRLMYTVSRSACLHTHTHIHTSFFSEIHISGWRTTKTGINNIYCQQAHPQVTNMSPWEAHIYMHIQLEYAHTQTACHCAHTQ</sequence>
<accession>A0ABV0UHG1</accession>
<organism evidence="1 2">
    <name type="scientific">Ilyodon furcidens</name>
    <name type="common">goldbreast splitfin</name>
    <dbReference type="NCBI Taxonomy" id="33524"/>
    <lineage>
        <taxon>Eukaryota</taxon>
        <taxon>Metazoa</taxon>
        <taxon>Chordata</taxon>
        <taxon>Craniata</taxon>
        <taxon>Vertebrata</taxon>
        <taxon>Euteleostomi</taxon>
        <taxon>Actinopterygii</taxon>
        <taxon>Neopterygii</taxon>
        <taxon>Teleostei</taxon>
        <taxon>Neoteleostei</taxon>
        <taxon>Acanthomorphata</taxon>
        <taxon>Ovalentaria</taxon>
        <taxon>Atherinomorphae</taxon>
        <taxon>Cyprinodontiformes</taxon>
        <taxon>Goodeidae</taxon>
        <taxon>Ilyodon</taxon>
    </lineage>
</organism>
<evidence type="ECO:0000313" key="1">
    <source>
        <dbReference type="EMBL" id="MEQ2244329.1"/>
    </source>
</evidence>
<gene>
    <name evidence="1" type="ORF">ILYODFUR_015942</name>
</gene>
<dbReference type="EMBL" id="JAHRIQ010070938">
    <property type="protein sequence ID" value="MEQ2244329.1"/>
    <property type="molecule type" value="Genomic_DNA"/>
</dbReference>
<dbReference type="Proteomes" id="UP001482620">
    <property type="component" value="Unassembled WGS sequence"/>
</dbReference>
<reference evidence="1 2" key="1">
    <citation type="submission" date="2021-06" db="EMBL/GenBank/DDBJ databases">
        <authorList>
            <person name="Palmer J.M."/>
        </authorList>
    </citation>
    <scope>NUCLEOTIDE SEQUENCE [LARGE SCALE GENOMIC DNA]</scope>
    <source>
        <strain evidence="2">if_2019</strain>
        <tissue evidence="1">Muscle</tissue>
    </source>
</reference>
<evidence type="ECO:0000313" key="2">
    <source>
        <dbReference type="Proteomes" id="UP001482620"/>
    </source>
</evidence>
<keyword evidence="2" id="KW-1185">Reference proteome</keyword>
<proteinExistence type="predicted"/>
<comment type="caution">
    <text evidence="1">The sequence shown here is derived from an EMBL/GenBank/DDBJ whole genome shotgun (WGS) entry which is preliminary data.</text>
</comment>
<protein>
    <submittedName>
        <fullName evidence="1">Uncharacterized protein</fullName>
    </submittedName>
</protein>